<proteinExistence type="inferred from homology"/>
<feature type="domain" description="Stealth protein CR2 conserved region 2" evidence="4">
    <location>
        <begin position="198"/>
        <end position="303"/>
    </location>
</feature>
<keyword evidence="2 7" id="KW-0808">Transferase</keyword>
<accession>A0A496PN95</accession>
<dbReference type="Proteomes" id="UP000273119">
    <property type="component" value="Unassembled WGS sequence"/>
</dbReference>
<keyword evidence="3" id="KW-0270">Exopolysaccharide synthesis</keyword>
<dbReference type="Pfam" id="PF17102">
    <property type="entry name" value="Stealth_CR3"/>
    <property type="match status" value="1"/>
</dbReference>
<dbReference type="InterPro" id="IPR031357">
    <property type="entry name" value="Stealth_CR3"/>
</dbReference>
<evidence type="ECO:0000259" key="5">
    <source>
        <dbReference type="Pfam" id="PF17101"/>
    </source>
</evidence>
<organism evidence="7 8">
    <name type="scientific">Galactobacter caseinivorans</name>
    <dbReference type="NCBI Taxonomy" id="2676123"/>
    <lineage>
        <taxon>Bacteria</taxon>
        <taxon>Bacillati</taxon>
        <taxon>Actinomycetota</taxon>
        <taxon>Actinomycetes</taxon>
        <taxon>Micrococcales</taxon>
        <taxon>Micrococcaceae</taxon>
        <taxon>Galactobacter</taxon>
    </lineage>
</organism>
<dbReference type="Pfam" id="PF17101">
    <property type="entry name" value="Stealth_CR1"/>
    <property type="match status" value="1"/>
</dbReference>
<dbReference type="PANTHER" id="PTHR24045:SF0">
    <property type="entry name" value="N-ACETYLGLUCOSAMINE-1-PHOSPHOTRANSFERASE SUBUNITS ALPHA_BETA"/>
    <property type="match status" value="1"/>
</dbReference>
<feature type="domain" description="Stealth protein CR3 conserved region 3" evidence="6">
    <location>
        <begin position="348"/>
        <end position="395"/>
    </location>
</feature>
<dbReference type="InterPro" id="IPR047141">
    <property type="entry name" value="Stealth"/>
</dbReference>
<evidence type="ECO:0000256" key="2">
    <source>
        <dbReference type="ARBA" id="ARBA00022679"/>
    </source>
</evidence>
<dbReference type="GO" id="GO:0000271">
    <property type="term" value="P:polysaccharide biosynthetic process"/>
    <property type="evidence" value="ECO:0007669"/>
    <property type="project" value="UniProtKB-KW"/>
</dbReference>
<gene>
    <name evidence="7" type="ORF">DWQ67_03545</name>
</gene>
<name>A0A496PN95_9MICC</name>
<evidence type="ECO:0000256" key="1">
    <source>
        <dbReference type="ARBA" id="ARBA00007583"/>
    </source>
</evidence>
<evidence type="ECO:0000313" key="7">
    <source>
        <dbReference type="EMBL" id="RKW71914.1"/>
    </source>
</evidence>
<dbReference type="Pfam" id="PF11380">
    <property type="entry name" value="Stealth_CR2"/>
    <property type="match status" value="1"/>
</dbReference>
<evidence type="ECO:0000259" key="4">
    <source>
        <dbReference type="Pfam" id="PF11380"/>
    </source>
</evidence>
<dbReference type="AlphaFoldDB" id="A0A496PN95"/>
<evidence type="ECO:0000256" key="3">
    <source>
        <dbReference type="ARBA" id="ARBA00023169"/>
    </source>
</evidence>
<protein>
    <submittedName>
        <fullName evidence="7">Sugar phosphotransferase</fullName>
    </submittedName>
</protein>
<sequence length="470" mass="52877">MGPGWSVESWAQANARVVSAALSAAGVPHFLMPAMNWLDPVLVMDRASHRVAQGVLKELSGQPGWRLTQHGTRMRRDAHAGAIALETGRATVSCQWWRCVEEPAPRSDGGLYAPRTLVAQKGEVPGLFSYVSEAQWLELTKNPLDQGWDPLVEQVAEPIDAVYTWVDGSDPEWIHRKNQTLAGYDPTSVNATALSLARFRNHDELRYSLRSLQMNAPWIRRVYIVTDRQVPEWLVRDHPQVTVVDHRDIFSDASALPVFNSHSIESQLHHIKGLSDRYLYLNDDVFFGRPTTAEQFFGPGGVTKFFPSTSTLDLQPPSSQDLPIVSAGKNNRRIMHQLYGRRITRRMKHTPHPQNRELLQRFEDKHPEVFASVVSSAFRHPSDVSIPAALHPYLALMDGRAHEGKLSYDFFDLGDSQVEARWAKLLVRRDLDVFCINETESSLPSTERVDAALGAILEQLFPVPSSAERT</sequence>
<comment type="caution">
    <text evidence="7">The sequence shown here is derived from an EMBL/GenBank/DDBJ whole genome shotgun (WGS) entry which is preliminary data.</text>
</comment>
<feature type="domain" description="Stealth protein CR1 conserved region 1" evidence="5">
    <location>
        <begin position="157"/>
        <end position="185"/>
    </location>
</feature>
<keyword evidence="8" id="KW-1185">Reference proteome</keyword>
<dbReference type="EMBL" id="QQXL01000001">
    <property type="protein sequence ID" value="RKW71914.1"/>
    <property type="molecule type" value="Genomic_DNA"/>
</dbReference>
<dbReference type="GO" id="GO:0016772">
    <property type="term" value="F:transferase activity, transferring phosphorus-containing groups"/>
    <property type="evidence" value="ECO:0007669"/>
    <property type="project" value="InterPro"/>
</dbReference>
<dbReference type="PANTHER" id="PTHR24045">
    <property type="match status" value="1"/>
</dbReference>
<reference evidence="7 8" key="1">
    <citation type="submission" date="2018-07" db="EMBL/GenBank/DDBJ databases">
        <title>Arthrobacter sp. nov., isolated from raw cow's milk with high bacterial count.</title>
        <authorList>
            <person name="Hahne J."/>
            <person name="Isele D."/>
            <person name="Lipski A."/>
        </authorList>
    </citation>
    <scope>NUCLEOTIDE SEQUENCE [LARGE SCALE GENOMIC DNA]</scope>
    <source>
        <strain evidence="7 8">JZ R-183</strain>
    </source>
</reference>
<comment type="similarity">
    <text evidence="1">Belongs to the stealth family.</text>
</comment>
<dbReference type="InterPro" id="IPR031358">
    <property type="entry name" value="Stealth_CR1"/>
</dbReference>
<dbReference type="InterPro" id="IPR021520">
    <property type="entry name" value="Stealth_CR2"/>
</dbReference>
<evidence type="ECO:0000313" key="8">
    <source>
        <dbReference type="Proteomes" id="UP000273119"/>
    </source>
</evidence>
<evidence type="ECO:0000259" key="6">
    <source>
        <dbReference type="Pfam" id="PF17102"/>
    </source>
</evidence>